<comment type="caution">
    <text evidence="1">The sequence shown here is derived from an EMBL/GenBank/DDBJ whole genome shotgun (WGS) entry which is preliminary data.</text>
</comment>
<dbReference type="PANTHER" id="PTHR17985">
    <property type="entry name" value="SER/THR-RICH PROTEIN T10 IN DGCR REGION"/>
    <property type="match status" value="1"/>
</dbReference>
<accession>A0ABU6ZQU6</accession>
<reference evidence="1 2" key="1">
    <citation type="journal article" date="2023" name="Plants (Basel)">
        <title>Bridging the Gap: Combining Genomics and Transcriptomics Approaches to Understand Stylosanthes scabra, an Orphan Legume from the Brazilian Caatinga.</title>
        <authorList>
            <person name="Ferreira-Neto J.R.C."/>
            <person name="da Silva M.D."/>
            <person name="Binneck E."/>
            <person name="de Melo N.F."/>
            <person name="da Silva R.H."/>
            <person name="de Melo A.L.T.M."/>
            <person name="Pandolfi V."/>
            <person name="Bustamante F.O."/>
            <person name="Brasileiro-Vidal A.C."/>
            <person name="Benko-Iseppon A.M."/>
        </authorList>
    </citation>
    <scope>NUCLEOTIDE SEQUENCE [LARGE SCALE GENOMIC DNA]</scope>
    <source>
        <tissue evidence="1">Leaves</tissue>
    </source>
</reference>
<organism evidence="1 2">
    <name type="scientific">Stylosanthes scabra</name>
    <dbReference type="NCBI Taxonomy" id="79078"/>
    <lineage>
        <taxon>Eukaryota</taxon>
        <taxon>Viridiplantae</taxon>
        <taxon>Streptophyta</taxon>
        <taxon>Embryophyta</taxon>
        <taxon>Tracheophyta</taxon>
        <taxon>Spermatophyta</taxon>
        <taxon>Magnoliopsida</taxon>
        <taxon>eudicotyledons</taxon>
        <taxon>Gunneridae</taxon>
        <taxon>Pentapetalae</taxon>
        <taxon>rosids</taxon>
        <taxon>fabids</taxon>
        <taxon>Fabales</taxon>
        <taxon>Fabaceae</taxon>
        <taxon>Papilionoideae</taxon>
        <taxon>50 kb inversion clade</taxon>
        <taxon>dalbergioids sensu lato</taxon>
        <taxon>Dalbergieae</taxon>
        <taxon>Pterocarpus clade</taxon>
        <taxon>Stylosanthes</taxon>
    </lineage>
</organism>
<evidence type="ECO:0000313" key="2">
    <source>
        <dbReference type="Proteomes" id="UP001341840"/>
    </source>
</evidence>
<proteinExistence type="predicted"/>
<dbReference type="Pfam" id="PF05742">
    <property type="entry name" value="TANGO2"/>
    <property type="match status" value="1"/>
</dbReference>
<keyword evidence="2" id="KW-1185">Reference proteome</keyword>
<dbReference type="EMBL" id="JASCZI010273154">
    <property type="protein sequence ID" value="MED6224328.1"/>
    <property type="molecule type" value="Genomic_DNA"/>
</dbReference>
<gene>
    <name evidence="1" type="ORF">PIB30_082939</name>
</gene>
<name>A0ABU6ZQU6_9FABA</name>
<sequence length="155" mass="17783">MSSAVARGWAPPKMAGWLSSPISGKLKAFPNPRPGENCPSISFRSHPPSAERLRHSFKELVDHYGESEFPIKEVAEQLMTNTIKDEDSTLPGIHPPEVERPRSSIFVKEELKRYGTRSTSALLVNLNKEVSFYEKYLDKEQWRENMVTYQINEIY</sequence>
<dbReference type="Proteomes" id="UP001341840">
    <property type="component" value="Unassembled WGS sequence"/>
</dbReference>
<evidence type="ECO:0000313" key="1">
    <source>
        <dbReference type="EMBL" id="MED6224328.1"/>
    </source>
</evidence>
<protein>
    <submittedName>
        <fullName evidence="1">Uncharacterized protein</fullName>
    </submittedName>
</protein>
<dbReference type="InterPro" id="IPR008551">
    <property type="entry name" value="TANGO2"/>
</dbReference>
<dbReference type="PANTHER" id="PTHR17985:SF16">
    <property type="entry name" value="TRANSPORT_GOLGI ORGANIZATION-LIKE PROTEIN (DUF833)"/>
    <property type="match status" value="1"/>
</dbReference>